<feature type="region of interest" description="Disordered" evidence="1">
    <location>
        <begin position="653"/>
        <end position="675"/>
    </location>
</feature>
<feature type="region of interest" description="Disordered" evidence="1">
    <location>
        <begin position="282"/>
        <end position="311"/>
    </location>
</feature>
<feature type="region of interest" description="Disordered" evidence="1">
    <location>
        <begin position="517"/>
        <end position="554"/>
    </location>
</feature>
<keyword evidence="3" id="KW-1185">Reference proteome</keyword>
<dbReference type="RefSeq" id="XP_018125313.1">
    <property type="nucleotide sequence ID" value="XM_018279799.2"/>
</dbReference>
<feature type="compositionally biased region" description="Polar residues" evidence="1">
    <location>
        <begin position="108"/>
        <end position="128"/>
    </location>
</feature>
<dbReference type="OrthoDB" id="206201at2759"/>
<reference evidence="3" key="2">
    <citation type="journal article" date="2018" name="Nat. Commun.">
        <title>Extreme sensitivity to ultraviolet light in the fungal pathogen causing white-nose syndrome of bats.</title>
        <authorList>
            <person name="Palmer J.M."/>
            <person name="Drees K.P."/>
            <person name="Foster J.T."/>
            <person name="Lindner D.L."/>
        </authorList>
    </citation>
    <scope>NUCLEOTIDE SEQUENCE [LARGE SCALE GENOMIC DNA]</scope>
    <source>
        <strain evidence="3">UAMH 10579</strain>
    </source>
</reference>
<feature type="region of interest" description="Disordered" evidence="1">
    <location>
        <begin position="740"/>
        <end position="759"/>
    </location>
</feature>
<feature type="compositionally biased region" description="Polar residues" evidence="1">
    <location>
        <begin position="926"/>
        <end position="946"/>
    </location>
</feature>
<feature type="region of interest" description="Disordered" evidence="1">
    <location>
        <begin position="176"/>
        <end position="224"/>
    </location>
</feature>
<feature type="compositionally biased region" description="Polar residues" evidence="1">
    <location>
        <begin position="907"/>
        <end position="919"/>
    </location>
</feature>
<proteinExistence type="predicted"/>
<feature type="compositionally biased region" description="Basic and acidic residues" evidence="1">
    <location>
        <begin position="522"/>
        <end position="531"/>
    </location>
</feature>
<feature type="compositionally biased region" description="Basic and acidic residues" evidence="1">
    <location>
        <begin position="69"/>
        <end position="79"/>
    </location>
</feature>
<reference evidence="2 3" key="1">
    <citation type="submission" date="2016-03" db="EMBL/GenBank/DDBJ databases">
        <title>Comparative genomics of Pseudogymnoascus destructans, the fungus causing white-nose syndrome of bats.</title>
        <authorList>
            <person name="Palmer J.M."/>
            <person name="Drees K.P."/>
            <person name="Foster J.T."/>
            <person name="Lindner D.L."/>
        </authorList>
    </citation>
    <scope>NUCLEOTIDE SEQUENCE [LARGE SCALE GENOMIC DNA]</scope>
    <source>
        <strain evidence="2 3">UAMH 10579</strain>
    </source>
</reference>
<feature type="region of interest" description="Disordered" evidence="1">
    <location>
        <begin position="887"/>
        <end position="971"/>
    </location>
</feature>
<feature type="region of interest" description="Disordered" evidence="1">
    <location>
        <begin position="46"/>
        <end position="82"/>
    </location>
</feature>
<feature type="region of interest" description="Disordered" evidence="1">
    <location>
        <begin position="1"/>
        <end position="32"/>
    </location>
</feature>
<feature type="compositionally biased region" description="Polar residues" evidence="1">
    <location>
        <begin position="461"/>
        <end position="479"/>
    </location>
</feature>
<evidence type="ECO:0000256" key="1">
    <source>
        <dbReference type="SAM" id="MobiDB-lite"/>
    </source>
</evidence>
<evidence type="ECO:0000313" key="3">
    <source>
        <dbReference type="Proteomes" id="UP000091956"/>
    </source>
</evidence>
<name>A0A1B8G6Y3_9PEZI</name>
<accession>A0A1B8G6Y3</accession>
<dbReference type="Proteomes" id="UP000091956">
    <property type="component" value="Unassembled WGS sequence"/>
</dbReference>
<dbReference type="EMBL" id="KV460286">
    <property type="protein sequence ID" value="OBT91580.1"/>
    <property type="molecule type" value="Genomic_DNA"/>
</dbReference>
<dbReference type="AlphaFoldDB" id="A0A1B8G6Y3"/>
<feature type="compositionally biased region" description="Polar residues" evidence="1">
    <location>
        <begin position="545"/>
        <end position="554"/>
    </location>
</feature>
<dbReference type="STRING" id="342668.A0A1B8G6Y3"/>
<protein>
    <submittedName>
        <fullName evidence="2">Uncharacterized protein</fullName>
    </submittedName>
</protein>
<evidence type="ECO:0000313" key="2">
    <source>
        <dbReference type="EMBL" id="OBT91580.1"/>
    </source>
</evidence>
<feature type="compositionally biased region" description="Polar residues" evidence="1">
    <location>
        <begin position="958"/>
        <end position="971"/>
    </location>
</feature>
<organism evidence="2 3">
    <name type="scientific">Pseudogymnoascus verrucosus</name>
    <dbReference type="NCBI Taxonomy" id="342668"/>
    <lineage>
        <taxon>Eukaryota</taxon>
        <taxon>Fungi</taxon>
        <taxon>Dikarya</taxon>
        <taxon>Ascomycota</taxon>
        <taxon>Pezizomycotina</taxon>
        <taxon>Leotiomycetes</taxon>
        <taxon>Thelebolales</taxon>
        <taxon>Thelebolaceae</taxon>
        <taxon>Pseudogymnoascus</taxon>
    </lineage>
</organism>
<gene>
    <name evidence="2" type="ORF">VE01_10401</name>
</gene>
<feature type="compositionally biased region" description="Polar residues" evidence="1">
    <location>
        <begin position="658"/>
        <end position="671"/>
    </location>
</feature>
<sequence length="1072" mass="116427">MPRRGQSNRITRRKSAASIHSQPHIDPETSRQQAYAAATYAFARAQERSGDMGPGGAVAPAITANPLEENMHPRTDNGTKRGALKHKQSVRFAGPLAAPRPALGTRTIQQNSVQRKLSTGSLRPQASTGDVPVPAAYRPQSRSSSLEASFKQVGPDSYATALAAYDEYYTREDDVVTTPSSYRKIRRSKSMLHPATAQGPLFSNGTPESSIAGRRNNGLFRSKGNVALRAPKSMSFLQGGRSRSAQNPEYDVAVQVARDKFLRQVEQQRLREQPSFLFRSSKARREEKSLRRSFRTNSSTNSYGMPIASENQNYHRSWDDTLKNKARQASKSFKNKLKGLFRRSNGDGSVAIPDQEVQAQKSHITDYEIQIGPPTALGSPYEESPPARATLSTVSTQQPSLRMVPSSHRLRSIAGSMQSLTSEASSKSRVMSWTNTDTTANSRYAAAERERERLSVINENGTHKASSSFNRPTLKNQYSAYPDFNPPGSTHGHPPPFIGQVDSARVYSALMRRLYENSPEAKLTKQKDNSRTSRSPKHGVPGSGSVDSRQSSQGYKSTIIRVKNSSENFSASADRFQNMNQSNDVFYTARSYYDSGSIGHKRGHSNSSASTVITKKPNYRAYPPPIMGDLPAKITPQEAVAAVELQGTVSRGPRETRSTFFGGTELTNIGGTPSPYRRAMAEADLNSTMGKMGMSSADSSPFIPDSLRREKSAFSLANCESDKQEGDGIDYAYTESIYSRTTSGRTPPDMGESFQASEDSTPWKLGSAVLVERTTYCPPGPPHRVNASTGSTDWKAWMSAQVSKLERAKENVDSATSAGHLVPHIVPTMPKIFGGHVRETAQISGDDTAFSVPKATTIPIQPLEVLQEDPNVSPNPILKSKLSSSSLLVPNVTPTPSQKGVRGSLRQAPSRSSMKSVSTVLKERMVSNSAANVMGTSTGNSPSSQRESSKARQKMQRKQSSATLHSVQTPSKLVKKIGRRASNDNAQLPSPGVGLAQMVAEKKFASVGGRVAGMENWTPTKVDGLGGDGGVVVGGRGVELNGQVMGSRRMVDLFLSSRRKRVAGSEDSNVFL</sequence>
<feature type="region of interest" description="Disordered" evidence="1">
    <location>
        <begin position="108"/>
        <end position="152"/>
    </location>
</feature>
<dbReference type="GeneID" id="28843787"/>
<feature type="region of interest" description="Disordered" evidence="1">
    <location>
        <begin position="461"/>
        <end position="500"/>
    </location>
</feature>